<dbReference type="InterPro" id="IPR050397">
    <property type="entry name" value="Env_Response_Regulators"/>
</dbReference>
<dbReference type="OrthoDB" id="7584044at2"/>
<protein>
    <submittedName>
        <fullName evidence="5">Crp/Fnr family transcriptional regulator</fullName>
    </submittedName>
</protein>
<dbReference type="CDD" id="cd00038">
    <property type="entry name" value="CAP_ED"/>
    <property type="match status" value="1"/>
</dbReference>
<dbReference type="InterPro" id="IPR012318">
    <property type="entry name" value="HTH_CRP"/>
</dbReference>
<evidence type="ECO:0000313" key="6">
    <source>
        <dbReference type="Proteomes" id="UP000244755"/>
    </source>
</evidence>
<dbReference type="SUPFAM" id="SSF51206">
    <property type="entry name" value="cAMP-binding domain-like"/>
    <property type="match status" value="1"/>
</dbReference>
<dbReference type="InterPro" id="IPR036390">
    <property type="entry name" value="WH_DNA-bd_sf"/>
</dbReference>
<evidence type="ECO:0000313" key="5">
    <source>
        <dbReference type="EMBL" id="AWB22818.1"/>
    </source>
</evidence>
<keyword evidence="6" id="KW-1185">Reference proteome</keyword>
<dbReference type="PANTHER" id="PTHR24567:SF68">
    <property type="entry name" value="DNA-BINDING TRANSCRIPTIONAL DUAL REGULATOR CRP"/>
    <property type="match status" value="1"/>
</dbReference>
<dbReference type="Gene3D" id="2.60.120.10">
    <property type="entry name" value="Jelly Rolls"/>
    <property type="match status" value="1"/>
</dbReference>
<accession>A0A2R4WMQ6</accession>
<gene>
    <name evidence="5" type="ORF">DA075_19475</name>
</gene>
<dbReference type="InterPro" id="IPR036388">
    <property type="entry name" value="WH-like_DNA-bd_sf"/>
</dbReference>
<sequence>MPYHLIRKLGRYAGLSTVDEEMLRQLARASGWVGPRSDLLREGAAPRDVCVILEGWACAYKQLEDGRRQIIAYLMPGDVCSMAAVFPDVINYTTGTLTSVRMAQMSGRALLTTMDRSPRILRAFWLDMLAASAIQREWTASLGFLTARERIAHLLCEIMTRLRAVGLADAEGCFLPLTQEDLGETVGISTVHVNRTLQDLRASGLITLKRQQLAIPDFAALQEVARFDGAYLRPAPTARDADHPASLRSILDPVLGSAVCP</sequence>
<dbReference type="Pfam" id="PF00027">
    <property type="entry name" value="cNMP_binding"/>
    <property type="match status" value="1"/>
</dbReference>
<reference evidence="5 6" key="1">
    <citation type="submission" date="2018-04" db="EMBL/GenBank/DDBJ databases">
        <title>Methylobacterium sp. PR1016A genome.</title>
        <authorList>
            <person name="Park W."/>
        </authorList>
    </citation>
    <scope>NUCLEOTIDE SEQUENCE [LARGE SCALE GENOMIC DNA]</scope>
    <source>
        <strain evidence="5 6">PR1016A</strain>
    </source>
</reference>
<dbReference type="SUPFAM" id="SSF46785">
    <property type="entry name" value="Winged helix' DNA-binding domain"/>
    <property type="match status" value="1"/>
</dbReference>
<dbReference type="InterPro" id="IPR018490">
    <property type="entry name" value="cNMP-bd_dom_sf"/>
</dbReference>
<evidence type="ECO:0000256" key="1">
    <source>
        <dbReference type="ARBA" id="ARBA00023015"/>
    </source>
</evidence>
<dbReference type="Proteomes" id="UP000244755">
    <property type="component" value="Chromosome 1"/>
</dbReference>
<dbReference type="Gene3D" id="1.10.10.10">
    <property type="entry name" value="Winged helix-like DNA-binding domain superfamily/Winged helix DNA-binding domain"/>
    <property type="match status" value="1"/>
</dbReference>
<dbReference type="InterPro" id="IPR014710">
    <property type="entry name" value="RmlC-like_jellyroll"/>
</dbReference>
<dbReference type="SMART" id="SM00100">
    <property type="entry name" value="cNMP"/>
    <property type="match status" value="1"/>
</dbReference>
<dbReference type="InterPro" id="IPR000595">
    <property type="entry name" value="cNMP-bd_dom"/>
</dbReference>
<evidence type="ECO:0000259" key="4">
    <source>
        <dbReference type="PROSITE" id="PS51063"/>
    </source>
</evidence>
<keyword evidence="3" id="KW-0804">Transcription</keyword>
<dbReference type="EMBL" id="CP028843">
    <property type="protein sequence ID" value="AWB22818.1"/>
    <property type="molecule type" value="Genomic_DNA"/>
</dbReference>
<name>A0A2R4WMQ6_9HYPH</name>
<dbReference type="PROSITE" id="PS51063">
    <property type="entry name" value="HTH_CRP_2"/>
    <property type="match status" value="1"/>
</dbReference>
<keyword evidence="2" id="KW-0238">DNA-binding</keyword>
<dbReference type="PANTHER" id="PTHR24567">
    <property type="entry name" value="CRP FAMILY TRANSCRIPTIONAL REGULATORY PROTEIN"/>
    <property type="match status" value="1"/>
</dbReference>
<organism evidence="5 6">
    <name type="scientific">Methylobacterium currus</name>
    <dbReference type="NCBI Taxonomy" id="2051553"/>
    <lineage>
        <taxon>Bacteria</taxon>
        <taxon>Pseudomonadati</taxon>
        <taxon>Pseudomonadota</taxon>
        <taxon>Alphaproteobacteria</taxon>
        <taxon>Hyphomicrobiales</taxon>
        <taxon>Methylobacteriaceae</taxon>
        <taxon>Methylobacterium</taxon>
    </lineage>
</organism>
<evidence type="ECO:0000256" key="3">
    <source>
        <dbReference type="ARBA" id="ARBA00023163"/>
    </source>
</evidence>
<dbReference type="SMART" id="SM00419">
    <property type="entry name" value="HTH_CRP"/>
    <property type="match status" value="1"/>
</dbReference>
<dbReference type="AlphaFoldDB" id="A0A2R4WMQ6"/>
<dbReference type="GO" id="GO:0003677">
    <property type="term" value="F:DNA binding"/>
    <property type="evidence" value="ECO:0007669"/>
    <property type="project" value="UniProtKB-KW"/>
</dbReference>
<dbReference type="KEGG" id="mee:DA075_19475"/>
<feature type="domain" description="HTH crp-type" evidence="4">
    <location>
        <begin position="145"/>
        <end position="219"/>
    </location>
</feature>
<keyword evidence="1" id="KW-0805">Transcription regulation</keyword>
<proteinExistence type="predicted"/>
<dbReference type="Pfam" id="PF13545">
    <property type="entry name" value="HTH_Crp_2"/>
    <property type="match status" value="1"/>
</dbReference>
<dbReference type="GO" id="GO:0005829">
    <property type="term" value="C:cytosol"/>
    <property type="evidence" value="ECO:0007669"/>
    <property type="project" value="TreeGrafter"/>
</dbReference>
<evidence type="ECO:0000256" key="2">
    <source>
        <dbReference type="ARBA" id="ARBA00023125"/>
    </source>
</evidence>
<dbReference type="GO" id="GO:0003700">
    <property type="term" value="F:DNA-binding transcription factor activity"/>
    <property type="evidence" value="ECO:0007669"/>
    <property type="project" value="TreeGrafter"/>
</dbReference>
<dbReference type="RefSeq" id="WP_099954618.1">
    <property type="nucleotide sequence ID" value="NZ_CP028843.1"/>
</dbReference>